<feature type="compositionally biased region" description="Low complexity" evidence="1">
    <location>
        <begin position="19"/>
        <end position="30"/>
    </location>
</feature>
<organism evidence="2 3">
    <name type="scientific">Discina gigas</name>
    <dbReference type="NCBI Taxonomy" id="1032678"/>
    <lineage>
        <taxon>Eukaryota</taxon>
        <taxon>Fungi</taxon>
        <taxon>Dikarya</taxon>
        <taxon>Ascomycota</taxon>
        <taxon>Pezizomycotina</taxon>
        <taxon>Pezizomycetes</taxon>
        <taxon>Pezizales</taxon>
        <taxon>Discinaceae</taxon>
        <taxon>Discina</taxon>
    </lineage>
</organism>
<name>A0ABR3GB31_9PEZI</name>
<evidence type="ECO:0000256" key="1">
    <source>
        <dbReference type="SAM" id="MobiDB-lite"/>
    </source>
</evidence>
<evidence type="ECO:0000313" key="2">
    <source>
        <dbReference type="EMBL" id="KAL0633023.1"/>
    </source>
</evidence>
<comment type="caution">
    <text evidence="2">The sequence shown here is derived from an EMBL/GenBank/DDBJ whole genome shotgun (WGS) entry which is preliminary data.</text>
</comment>
<accession>A0ABR3GB31</accession>
<feature type="region of interest" description="Disordered" evidence="1">
    <location>
        <begin position="1"/>
        <end position="79"/>
    </location>
</feature>
<keyword evidence="3" id="KW-1185">Reference proteome</keyword>
<dbReference type="Proteomes" id="UP001447188">
    <property type="component" value="Unassembled WGS sequence"/>
</dbReference>
<feature type="compositionally biased region" description="Low complexity" evidence="1">
    <location>
        <begin position="432"/>
        <end position="446"/>
    </location>
</feature>
<sequence length="499" mass="54125">MDASHQSGPPGPPSREVSGLTGQQSYTTQQGGRGGDQQVYQTHSTGSGGQPQSAYDPAKFEGQPMGRVMTPEQSRVDSRALQAPEAINVQVLLQDHETLLGKYRKVKNLYFDSKAEIERLQNTLAHQRLSQSRTSLDDNEYISRFERLDGAIKNVAFEIRQSWKSIPPWLRGVINSGAELKGGREMTVVGRASISRWVLDEIFEQFFHPSLDANLSTQLKLIENNIRNTFPQPQSIEEDDALSTKVCNWRITTLDALQSKINGNSAIEYRSRLSEHLVKTLVEKLQQHLHEPAPVGLLGGVQMIVDIAVGLAANLPLESRDVKVWYPLPGAVFDPKFMKGEALLPPLLNPGQPKSSGEGDEKDDGAQGIDGGDSPVPPLPAKDDPKNMPSAKAGIAGLPPQAQQIPKEPPGKKSIGGFGRMKKALQGAAGNTSQTPTSPSLPQSRSSPPPQPNGVIQQAANVPQGQEGSLKQAEKVRVAGFMAIEVRGRSILVKAPVWL</sequence>
<evidence type="ECO:0000313" key="3">
    <source>
        <dbReference type="Proteomes" id="UP001447188"/>
    </source>
</evidence>
<gene>
    <name evidence="2" type="ORF">Q9L58_008085</name>
</gene>
<proteinExistence type="predicted"/>
<dbReference type="EMBL" id="JBBBZM010000140">
    <property type="protein sequence ID" value="KAL0633023.1"/>
    <property type="molecule type" value="Genomic_DNA"/>
</dbReference>
<feature type="compositionally biased region" description="Polar residues" evidence="1">
    <location>
        <begin position="454"/>
        <end position="469"/>
    </location>
</feature>
<reference evidence="2 3" key="1">
    <citation type="submission" date="2024-02" db="EMBL/GenBank/DDBJ databases">
        <title>Discinaceae phylogenomics.</title>
        <authorList>
            <person name="Dirks A.C."/>
            <person name="James T.Y."/>
        </authorList>
    </citation>
    <scope>NUCLEOTIDE SEQUENCE [LARGE SCALE GENOMIC DNA]</scope>
    <source>
        <strain evidence="2 3">ACD0624</strain>
    </source>
</reference>
<protein>
    <submittedName>
        <fullName evidence="2">Uncharacterized protein</fullName>
    </submittedName>
</protein>
<feature type="region of interest" description="Disordered" evidence="1">
    <location>
        <begin position="344"/>
        <end position="471"/>
    </location>
</feature>
<feature type="compositionally biased region" description="Polar residues" evidence="1">
    <location>
        <begin position="39"/>
        <end position="53"/>
    </location>
</feature>